<evidence type="ECO:0000256" key="4">
    <source>
        <dbReference type="RuleBase" id="RU004046"/>
    </source>
</evidence>
<dbReference type="Proteomes" id="UP000426424">
    <property type="component" value="Chromosome"/>
</dbReference>
<keyword evidence="2 3" id="KW-0418">Kinase</keyword>
<dbReference type="KEGG" id="ttp:E6P07_04835"/>
<feature type="binding site" evidence="3">
    <location>
        <begin position="6"/>
        <end position="11"/>
    </location>
    <ligand>
        <name>ATP</name>
        <dbReference type="ChEBI" id="CHEBI:30616"/>
    </ligand>
</feature>
<dbReference type="GO" id="GO:0005737">
    <property type="term" value="C:cytoplasm"/>
    <property type="evidence" value="ECO:0007669"/>
    <property type="project" value="UniProtKB-SubCell"/>
</dbReference>
<evidence type="ECO:0000256" key="1">
    <source>
        <dbReference type="ARBA" id="ARBA00022679"/>
    </source>
</evidence>
<dbReference type="GO" id="GO:0005536">
    <property type="term" value="F:D-glucose binding"/>
    <property type="evidence" value="ECO:0007669"/>
    <property type="project" value="InterPro"/>
</dbReference>
<dbReference type="AlphaFoldDB" id="A0A6I6DXT7"/>
<dbReference type="InterPro" id="IPR003836">
    <property type="entry name" value="Glucokinase"/>
</dbReference>
<keyword evidence="3" id="KW-0547">Nucleotide-binding</keyword>
<keyword evidence="3" id="KW-0324">Glycolysis</keyword>
<evidence type="ECO:0000313" key="6">
    <source>
        <dbReference type="Proteomes" id="UP000426424"/>
    </source>
</evidence>
<keyword evidence="3" id="KW-0963">Cytoplasm</keyword>
<dbReference type="GO" id="GO:0004340">
    <property type="term" value="F:glucokinase activity"/>
    <property type="evidence" value="ECO:0007669"/>
    <property type="project" value="UniProtKB-UniRule"/>
</dbReference>
<keyword evidence="3" id="KW-0067">ATP-binding</keyword>
<dbReference type="GO" id="GO:0006096">
    <property type="term" value="P:glycolytic process"/>
    <property type="evidence" value="ECO:0007669"/>
    <property type="project" value="UniProtKB-UniRule"/>
</dbReference>
<dbReference type="Gene3D" id="3.40.367.20">
    <property type="match status" value="1"/>
</dbReference>
<dbReference type="NCBIfam" id="TIGR00749">
    <property type="entry name" value="glk"/>
    <property type="match status" value="1"/>
</dbReference>
<comment type="catalytic activity">
    <reaction evidence="3">
        <text>D-glucose + ATP = D-glucose 6-phosphate + ADP + H(+)</text>
        <dbReference type="Rhea" id="RHEA:17825"/>
        <dbReference type="ChEBI" id="CHEBI:4167"/>
        <dbReference type="ChEBI" id="CHEBI:15378"/>
        <dbReference type="ChEBI" id="CHEBI:30616"/>
        <dbReference type="ChEBI" id="CHEBI:61548"/>
        <dbReference type="ChEBI" id="CHEBI:456216"/>
        <dbReference type="EC" id="2.7.1.2"/>
    </reaction>
</comment>
<evidence type="ECO:0000256" key="2">
    <source>
        <dbReference type="ARBA" id="ARBA00022777"/>
    </source>
</evidence>
<dbReference type="EC" id="2.7.1.2" evidence="3"/>
<name>A0A6I6DXT7_THETI</name>
<dbReference type="EMBL" id="CP039268">
    <property type="protein sequence ID" value="QGU32374.1"/>
    <property type="molecule type" value="Genomic_DNA"/>
</dbReference>
<dbReference type="HAMAP" id="MF_00524">
    <property type="entry name" value="Glucokinase"/>
    <property type="match status" value="1"/>
</dbReference>
<dbReference type="Gene3D" id="3.30.420.40">
    <property type="match status" value="1"/>
</dbReference>
<dbReference type="Pfam" id="PF02685">
    <property type="entry name" value="Glucokinase"/>
    <property type="match status" value="1"/>
</dbReference>
<evidence type="ECO:0000256" key="3">
    <source>
        <dbReference type="HAMAP-Rule" id="MF_00524"/>
    </source>
</evidence>
<keyword evidence="6" id="KW-1185">Reference proteome</keyword>
<dbReference type="InterPro" id="IPR043129">
    <property type="entry name" value="ATPase_NBD"/>
</dbReference>
<dbReference type="SUPFAM" id="SSF53067">
    <property type="entry name" value="Actin-like ATPase domain"/>
    <property type="match status" value="1"/>
</dbReference>
<dbReference type="GO" id="GO:0005524">
    <property type="term" value="F:ATP binding"/>
    <property type="evidence" value="ECO:0007669"/>
    <property type="project" value="UniProtKB-UniRule"/>
</dbReference>
<protein>
    <recommendedName>
        <fullName evidence="3">Glucokinase</fullName>
        <ecNumber evidence="3">2.7.1.2</ecNumber>
    </recommendedName>
    <alternativeName>
        <fullName evidence="3">Glucose kinase</fullName>
    </alternativeName>
</protein>
<dbReference type="CDD" id="cd24008">
    <property type="entry name" value="ASKHA_NBD_GLK"/>
    <property type="match status" value="1"/>
</dbReference>
<keyword evidence="1 3" id="KW-0808">Transferase</keyword>
<dbReference type="PANTHER" id="PTHR47363:SF1">
    <property type="entry name" value="GLUCOKINASE"/>
    <property type="match status" value="1"/>
</dbReference>
<accession>A0A6I6DXT7</accession>
<dbReference type="RefSeq" id="WP_153974572.1">
    <property type="nucleotide sequence ID" value="NZ_CP039268.1"/>
</dbReference>
<reference evidence="5 6" key="1">
    <citation type="submission" date="2019-12" db="EMBL/GenBank/DDBJ databases">
        <title>The complete genome of the thermophilic, anoxygenic phototrophic gammaproteobacterium Thermochromatium tepidum.</title>
        <authorList>
            <person name="Sattley W.M."/>
            <person name="Swingley W.D."/>
            <person name="Burchell B.M."/>
            <person name="Gurbani S.A."/>
            <person name="Kujawa C.M."/>
            <person name="Nuccio D.A."/>
            <person name="Schladweiler J."/>
            <person name="Shaffer K.N."/>
            <person name="Stokes L.M."/>
            <person name="Touchman J.W."/>
            <person name="Blankenship R.E."/>
            <person name="Madigan M.T."/>
        </authorList>
    </citation>
    <scope>NUCLEOTIDE SEQUENCE [LARGE SCALE GENOMIC DNA]</scope>
    <source>
        <strain evidence="5 6">ATCC 43061</strain>
    </source>
</reference>
<gene>
    <name evidence="3 5" type="primary">glk</name>
    <name evidence="5" type="ORF">E6P07_04835</name>
</gene>
<proteinExistence type="inferred from homology"/>
<dbReference type="OrthoDB" id="9800595at2"/>
<evidence type="ECO:0000313" key="5">
    <source>
        <dbReference type="EMBL" id="QGU32374.1"/>
    </source>
</evidence>
<organism evidence="5 6">
    <name type="scientific">Thermochromatium tepidum ATCC 43061</name>
    <dbReference type="NCBI Taxonomy" id="316276"/>
    <lineage>
        <taxon>Bacteria</taxon>
        <taxon>Pseudomonadati</taxon>
        <taxon>Pseudomonadota</taxon>
        <taxon>Gammaproteobacteria</taxon>
        <taxon>Chromatiales</taxon>
        <taxon>Chromatiaceae</taxon>
        <taxon>Thermochromatium</taxon>
    </lineage>
</organism>
<comment type="similarity">
    <text evidence="3 4">Belongs to the bacterial glucokinase family.</text>
</comment>
<dbReference type="PANTHER" id="PTHR47363">
    <property type="entry name" value="GLUCOKINASE"/>
    <property type="match status" value="1"/>
</dbReference>
<sequence>MRLLVGDIGGTKTALGLAETDGGSVRLSETRRYPSASFGSLDQIVQRYLLETGVHCRFAVFAVAGPVHDQRCETTNLPWVLDAESLEQGLDLTCVELINDLEAVAWGVPILGADDLAELHPGDPHSQGNACVVAAGTGLGQAGLFWDGLRHHAFATEGGHSDFAPADDLEFALLAHLKSRFGRVSWERVVSGPGIVNLFEFLCFHHGVQVPDWLSAAINAGGDTAAIIAQAAAEERCPLCRETMNLFMRLYGREAGNVALKHMALGGVYLGGGIALKNLACLRRGGFLEGFFDKGRMGSLMRRMPVRVILQPNTPLLGAARFMALQ</sequence>
<comment type="subcellular location">
    <subcellularLocation>
        <location evidence="3">Cytoplasm</location>
    </subcellularLocation>
</comment>